<reference evidence="1 2" key="1">
    <citation type="journal article" date="2016" name="Nat. Commun.">
        <title>Thousands of microbial genomes shed light on interconnected biogeochemical processes in an aquifer system.</title>
        <authorList>
            <person name="Anantharaman K."/>
            <person name="Brown C.T."/>
            <person name="Hug L.A."/>
            <person name="Sharon I."/>
            <person name="Castelle C.J."/>
            <person name="Probst A.J."/>
            <person name="Thomas B.C."/>
            <person name="Singh A."/>
            <person name="Wilkins M.J."/>
            <person name="Karaoz U."/>
            <person name="Brodie E.L."/>
            <person name="Williams K.H."/>
            <person name="Hubbard S.S."/>
            <person name="Banfield J.F."/>
        </authorList>
    </citation>
    <scope>NUCLEOTIDE SEQUENCE [LARGE SCALE GENOMIC DNA]</scope>
</reference>
<accession>A0A1F5NN93</accession>
<evidence type="ECO:0000313" key="1">
    <source>
        <dbReference type="EMBL" id="OGE79033.1"/>
    </source>
</evidence>
<gene>
    <name evidence="1" type="ORF">A2751_01065</name>
</gene>
<sequence>MKNYSPFLDFAPTVVLKPEAVAERMKSNPFDLFDDANHFPEVREKIVGHLKSGFGGPYRSLLQYEWAESRILGLFHDGDTLWRPLLEWYCSGYGSKDVGSVRPIEFAISMARDQPYLITEITKVVCPNAKYNNCYWNSPSMKVFLDDCWASLIRDVEAGHESKTTIATFQAIRRVARLLIEVKDTTWLPKLAEIRDMLKNIHPRWIPPTGKDEFEVPIVGGVITHTIRILEEEAADWMKDPLAEGIRERIYAKPEPNVIVNVEYPEKWQAGSPMLLLVQVIFKNVAPSRPDLPKIIMEDFTAAIRTDGFEKVSAGGPWEKLRGYNFRFLGQGFYQAFGEKTPEVFESAFTLVPTGGINRFHLCLVYEDSRHAVWDVGKTAGYVLCE</sequence>
<name>A0A1F5NN93_9BACT</name>
<comment type="caution">
    <text evidence="1">The sequence shown here is derived from an EMBL/GenBank/DDBJ whole genome shotgun (WGS) entry which is preliminary data.</text>
</comment>
<organism evidence="1 2">
    <name type="scientific">Candidatus Doudnabacteria bacterium RIFCSPHIGHO2_01_FULL_46_14</name>
    <dbReference type="NCBI Taxonomy" id="1817824"/>
    <lineage>
        <taxon>Bacteria</taxon>
        <taxon>Candidatus Doudnaibacteriota</taxon>
    </lineage>
</organism>
<evidence type="ECO:0000313" key="2">
    <source>
        <dbReference type="Proteomes" id="UP000176864"/>
    </source>
</evidence>
<dbReference type="Proteomes" id="UP000176864">
    <property type="component" value="Unassembled WGS sequence"/>
</dbReference>
<dbReference type="EMBL" id="MFEK01000010">
    <property type="protein sequence ID" value="OGE79033.1"/>
    <property type="molecule type" value="Genomic_DNA"/>
</dbReference>
<proteinExistence type="predicted"/>
<dbReference type="AlphaFoldDB" id="A0A1F5NN93"/>
<protein>
    <submittedName>
        <fullName evidence="1">Uncharacterized protein</fullName>
    </submittedName>
</protein>